<dbReference type="GO" id="GO:0004721">
    <property type="term" value="F:phosphoprotein phosphatase activity"/>
    <property type="evidence" value="ECO:0007669"/>
    <property type="project" value="InterPro"/>
</dbReference>
<comment type="caution">
    <text evidence="3">The sequence shown here is derived from an EMBL/GenBank/DDBJ whole genome shotgun (WGS) entry which is preliminary data.</text>
</comment>
<proteinExistence type="inferred from homology"/>
<comment type="similarity">
    <text evidence="1">Belongs to the protein-tyrosine phosphatase family.</text>
</comment>
<dbReference type="SUPFAM" id="SSF52799">
    <property type="entry name" value="(Phosphotyrosine protein) phosphatases II"/>
    <property type="match status" value="1"/>
</dbReference>
<sequence>MTEKESLKLKPLHSALLAFTLSGPGIAYAGTPPNTPPPYTVSLQGTANFRDLGGYLTEGGQRVRTGMLYRADELSRLSATDQTHLLELGIRQVVDFRSEAERQRAPDQLPASIRYIPIPVTVEATAVGDIQQRIFAPDNTAAAMSDFLQSAYRDFIVIYTPQYRQFMQGLLDGQEYPQVFHCTAGKDRTGMAAALVLTAIGVPRETILQDYLASNRLTTERVNQRVEAMVAHSGGQANREALTTLLQVQPVFLQATYTAIDQQYGSIDNYLTQGLGIGPAQRQILRQKLLEP</sequence>
<evidence type="ECO:0000313" key="3">
    <source>
        <dbReference type="EMBL" id="MBB2497406.1"/>
    </source>
</evidence>
<dbReference type="Proteomes" id="UP000542720">
    <property type="component" value="Unassembled WGS sequence"/>
</dbReference>
<reference evidence="3 4" key="1">
    <citation type="submission" date="2020-08" db="EMBL/GenBank/DDBJ databases">
        <authorList>
            <person name="Kim C.M."/>
        </authorList>
    </citation>
    <scope>NUCLEOTIDE SEQUENCE [LARGE SCALE GENOMIC DNA]</scope>
    <source>
        <strain evidence="3 4">UL070</strain>
    </source>
</reference>
<dbReference type="PROSITE" id="PS00383">
    <property type="entry name" value="TYR_PHOSPHATASE_1"/>
    <property type="match status" value="1"/>
</dbReference>
<dbReference type="AlphaFoldDB" id="A0A7W4LQB5"/>
<protein>
    <submittedName>
        <fullName evidence="3">Tyrosine-protein phosphatase</fullName>
    </submittedName>
</protein>
<dbReference type="InterPro" id="IPR016130">
    <property type="entry name" value="Tyr_Pase_AS"/>
</dbReference>
<organism evidence="3 4">
    <name type="scientific">Aquipseudomonas ullengensis</name>
    <dbReference type="NCBI Taxonomy" id="2759166"/>
    <lineage>
        <taxon>Bacteria</taxon>
        <taxon>Pseudomonadati</taxon>
        <taxon>Pseudomonadota</taxon>
        <taxon>Gammaproteobacteria</taxon>
        <taxon>Pseudomonadales</taxon>
        <taxon>Pseudomonadaceae</taxon>
        <taxon>Aquipseudomonas</taxon>
    </lineage>
</organism>
<dbReference type="Pfam" id="PF13350">
    <property type="entry name" value="Y_phosphatase3"/>
    <property type="match status" value="1"/>
</dbReference>
<evidence type="ECO:0000313" key="4">
    <source>
        <dbReference type="Proteomes" id="UP000542720"/>
    </source>
</evidence>
<evidence type="ECO:0000256" key="2">
    <source>
        <dbReference type="SAM" id="SignalP"/>
    </source>
</evidence>
<feature type="chain" id="PRO_5030550554" evidence="2">
    <location>
        <begin position="30"/>
        <end position="292"/>
    </location>
</feature>
<dbReference type="EMBL" id="JACJUD010000008">
    <property type="protein sequence ID" value="MBB2497406.1"/>
    <property type="molecule type" value="Genomic_DNA"/>
</dbReference>
<dbReference type="Gene3D" id="3.90.190.10">
    <property type="entry name" value="Protein tyrosine phosphatase superfamily"/>
    <property type="match status" value="1"/>
</dbReference>
<dbReference type="RefSeq" id="WP_183090935.1">
    <property type="nucleotide sequence ID" value="NZ_JACJUD010000008.1"/>
</dbReference>
<dbReference type="InterPro" id="IPR029021">
    <property type="entry name" value="Prot-tyrosine_phosphatase-like"/>
</dbReference>
<keyword evidence="4" id="KW-1185">Reference proteome</keyword>
<name>A0A7W4LQB5_9GAMM</name>
<accession>A0A7W4LQB5</accession>
<dbReference type="PANTHER" id="PTHR31126">
    <property type="entry name" value="TYROSINE-PROTEIN PHOSPHATASE"/>
    <property type="match status" value="1"/>
</dbReference>
<gene>
    <name evidence="3" type="ORF">H3H51_20485</name>
</gene>
<feature type="signal peptide" evidence="2">
    <location>
        <begin position="1"/>
        <end position="29"/>
    </location>
</feature>
<dbReference type="InterPro" id="IPR026893">
    <property type="entry name" value="Tyr/Ser_Pase_IphP-type"/>
</dbReference>
<dbReference type="PANTHER" id="PTHR31126:SF1">
    <property type="entry name" value="TYROSINE SPECIFIC PROTEIN PHOSPHATASES DOMAIN-CONTAINING PROTEIN"/>
    <property type="match status" value="1"/>
</dbReference>
<evidence type="ECO:0000256" key="1">
    <source>
        <dbReference type="ARBA" id="ARBA00009580"/>
    </source>
</evidence>
<keyword evidence="2" id="KW-0732">Signal</keyword>